<accession>A0A0B0N7U6</accession>
<dbReference type="Proteomes" id="UP000032142">
    <property type="component" value="Unassembled WGS sequence"/>
</dbReference>
<evidence type="ECO:0000313" key="1">
    <source>
        <dbReference type="EMBL" id="KHG08850.1"/>
    </source>
</evidence>
<organism evidence="1 2">
    <name type="scientific">Gossypium arboreum</name>
    <name type="common">Tree cotton</name>
    <name type="synonym">Gossypium nanking</name>
    <dbReference type="NCBI Taxonomy" id="29729"/>
    <lineage>
        <taxon>Eukaryota</taxon>
        <taxon>Viridiplantae</taxon>
        <taxon>Streptophyta</taxon>
        <taxon>Embryophyta</taxon>
        <taxon>Tracheophyta</taxon>
        <taxon>Spermatophyta</taxon>
        <taxon>Magnoliopsida</taxon>
        <taxon>eudicotyledons</taxon>
        <taxon>Gunneridae</taxon>
        <taxon>Pentapetalae</taxon>
        <taxon>rosids</taxon>
        <taxon>malvids</taxon>
        <taxon>Malvales</taxon>
        <taxon>Malvaceae</taxon>
        <taxon>Malvoideae</taxon>
        <taxon>Gossypium</taxon>
    </lineage>
</organism>
<reference evidence="2" key="1">
    <citation type="submission" date="2014-09" db="EMBL/GenBank/DDBJ databases">
        <authorList>
            <person name="Mudge J."/>
            <person name="Ramaraj T."/>
            <person name="Lindquist I.E."/>
            <person name="Bharti A.K."/>
            <person name="Sundararajan A."/>
            <person name="Cameron C.T."/>
            <person name="Woodward J.E."/>
            <person name="May G.D."/>
            <person name="Brubaker C."/>
            <person name="Broadhvest J."/>
            <person name="Wilkins T.A."/>
        </authorList>
    </citation>
    <scope>NUCLEOTIDE SEQUENCE</scope>
    <source>
        <strain evidence="2">cv. AKA8401</strain>
    </source>
</reference>
<dbReference type="EMBL" id="JRRC01512359">
    <property type="protein sequence ID" value="KHG08850.1"/>
    <property type="molecule type" value="Genomic_DNA"/>
</dbReference>
<dbReference type="AlphaFoldDB" id="A0A0B0N7U6"/>
<comment type="caution">
    <text evidence="1">The sequence shown here is derived from an EMBL/GenBank/DDBJ whole genome shotgun (WGS) entry which is preliminary data.</text>
</comment>
<name>A0A0B0N7U6_GOSAR</name>
<protein>
    <submittedName>
        <fullName evidence="1">Uncharacterized protein</fullName>
    </submittedName>
</protein>
<sequence>MPFKGQYRSPIANLASLYCQRADRR</sequence>
<evidence type="ECO:0000313" key="2">
    <source>
        <dbReference type="Proteomes" id="UP000032142"/>
    </source>
</evidence>
<proteinExistence type="predicted"/>
<keyword evidence="2" id="KW-1185">Reference proteome</keyword>
<gene>
    <name evidence="1" type="ORF">F383_36068</name>
</gene>